<protein>
    <submittedName>
        <fullName evidence="6">Ankyrin repeats (3 copies) domain-containing protein</fullName>
    </submittedName>
</protein>
<dbReference type="Proteomes" id="UP000078397">
    <property type="component" value="Unassembled WGS sequence"/>
</dbReference>
<dbReference type="SUPFAM" id="SSF48403">
    <property type="entry name" value="Ankyrin repeat"/>
    <property type="match status" value="2"/>
</dbReference>
<reference evidence="6 7" key="1">
    <citation type="journal article" date="2016" name="PLoS Pathog.">
        <title>Biosynthesis of antibiotic leucinostatins in bio-control fungus Purpureocillium lilacinum and their inhibition on phytophthora revealed by genome mining.</title>
        <authorList>
            <person name="Wang G."/>
            <person name="Liu Z."/>
            <person name="Lin R."/>
            <person name="Li E."/>
            <person name="Mao Z."/>
            <person name="Ling J."/>
            <person name="Yang Y."/>
            <person name="Yin W.B."/>
            <person name="Xie B."/>
        </authorList>
    </citation>
    <scope>NUCLEOTIDE SEQUENCE [LARGE SCALE GENOMIC DNA]</scope>
    <source>
        <strain evidence="6">170</strain>
    </source>
</reference>
<dbReference type="OrthoDB" id="20872at2759"/>
<organism evidence="6 7">
    <name type="scientific">Pochonia chlamydosporia 170</name>
    <dbReference type="NCBI Taxonomy" id="1380566"/>
    <lineage>
        <taxon>Eukaryota</taxon>
        <taxon>Fungi</taxon>
        <taxon>Dikarya</taxon>
        <taxon>Ascomycota</taxon>
        <taxon>Pezizomycotina</taxon>
        <taxon>Sordariomycetes</taxon>
        <taxon>Hypocreomycetidae</taxon>
        <taxon>Hypocreales</taxon>
        <taxon>Clavicipitaceae</taxon>
        <taxon>Pochonia</taxon>
    </lineage>
</organism>
<evidence type="ECO:0000313" key="7">
    <source>
        <dbReference type="Proteomes" id="UP000078397"/>
    </source>
</evidence>
<dbReference type="STRING" id="1380566.A0A179G8J2"/>
<dbReference type="Pfam" id="PF18648">
    <property type="entry name" value="ADPRTs_Tse2"/>
    <property type="match status" value="1"/>
</dbReference>
<evidence type="ECO:0000259" key="5">
    <source>
        <dbReference type="Pfam" id="PF18648"/>
    </source>
</evidence>
<dbReference type="SMART" id="SM00248">
    <property type="entry name" value="ANK"/>
    <property type="match status" value="10"/>
</dbReference>
<dbReference type="Pfam" id="PF12796">
    <property type="entry name" value="Ank_2"/>
    <property type="match status" value="3"/>
</dbReference>
<dbReference type="AlphaFoldDB" id="A0A179G8J2"/>
<feature type="repeat" description="ANK" evidence="3">
    <location>
        <begin position="348"/>
        <end position="380"/>
    </location>
</feature>
<feature type="compositionally biased region" description="Acidic residues" evidence="4">
    <location>
        <begin position="68"/>
        <end position="81"/>
    </location>
</feature>
<keyword evidence="2 3" id="KW-0040">ANK repeat</keyword>
<evidence type="ECO:0000256" key="3">
    <source>
        <dbReference type="PROSITE-ProRule" id="PRU00023"/>
    </source>
</evidence>
<evidence type="ECO:0000256" key="2">
    <source>
        <dbReference type="ARBA" id="ARBA00023043"/>
    </source>
</evidence>
<dbReference type="GeneID" id="28845276"/>
<dbReference type="InterPro" id="IPR002110">
    <property type="entry name" value="Ankyrin_rpt"/>
</dbReference>
<feature type="region of interest" description="Disordered" evidence="4">
    <location>
        <begin position="61"/>
        <end position="81"/>
    </location>
</feature>
<feature type="repeat" description="ANK" evidence="3">
    <location>
        <begin position="381"/>
        <end position="413"/>
    </location>
</feature>
<evidence type="ECO:0000256" key="1">
    <source>
        <dbReference type="ARBA" id="ARBA00022737"/>
    </source>
</evidence>
<dbReference type="PROSITE" id="PS50088">
    <property type="entry name" value="ANK_REPEAT"/>
    <property type="match status" value="5"/>
</dbReference>
<evidence type="ECO:0000313" key="6">
    <source>
        <dbReference type="EMBL" id="OAQ73838.2"/>
    </source>
</evidence>
<gene>
    <name evidence="6" type="ORF">VFPPC_01451</name>
</gene>
<sequence>MVGLLSLPDELLVFIVRGLDSQPSILNLAKTSRRLFNLAISELYCCNALAASLKREERYANAQRDEEERSQEDSLDGDFSDYDSDMTLGSAGDEDDLNGEAELYRLDDQAIYWAIDKGRLDTLQRAQDAGVATNDVRLVRLAATTGNLTILEHLLQDSQNAHHLTEKSGSRLIEVASRGGHVKVVEKLFDLGATISVQPWRSLHAAAVAQYMMDDDDDDDEDEADVKCKLLIRLLIENGANVNALNDEGETALYCAIRNGSTSACAALLDHGADINALDSGGKTMLMAAIMMRRDCSKTALLLQRGADVMSRDREGNLPLTVAVEWSSKMIVQMLLQRNADTNAANESGCTPLLVAAARGEAETIWLLLEFGAEVDRVASCGCTPLMHACQNGNLDAIQILLRHGADITNVNGPGSTILHLVADSGRHPATELVIQHWKGLLGNGTSKSTTLPVDEVDPLGRTALFYAARAGASQVVQLLLDAGASAHIKDRFGATPVFAAARNGHTEAVRILLAAYPAGIDETDVFGLRLIDWAVDCGPTDLVKLVNKYKGEPVITKMPGGFYGPSWHDFRLSPNRRIYDISVRHGMVEAKALQPHSYKAPNGASMRPNSPYQQHLVARLSKGSDVIVYAVPSGTRLPDDLVLVHERTDHFSLQPARSMTLDAK</sequence>
<feature type="domain" description="Tse2 ADP-ribosyltransferase toxin" evidence="5">
    <location>
        <begin position="575"/>
        <end position="662"/>
    </location>
</feature>
<feature type="repeat" description="ANK" evidence="3">
    <location>
        <begin position="460"/>
        <end position="492"/>
    </location>
</feature>
<dbReference type="PANTHER" id="PTHR24198:SF165">
    <property type="entry name" value="ANKYRIN REPEAT-CONTAINING PROTEIN-RELATED"/>
    <property type="match status" value="1"/>
</dbReference>
<keyword evidence="1" id="KW-0677">Repeat</keyword>
<feature type="repeat" description="ANK" evidence="3">
    <location>
        <begin position="315"/>
        <end position="347"/>
    </location>
</feature>
<dbReference type="RefSeq" id="XP_022284741.1">
    <property type="nucleotide sequence ID" value="XM_022428225.1"/>
</dbReference>
<comment type="caution">
    <text evidence="6">The sequence shown here is derived from an EMBL/GenBank/DDBJ whole genome shotgun (WGS) entry which is preliminary data.</text>
</comment>
<dbReference type="PANTHER" id="PTHR24198">
    <property type="entry name" value="ANKYRIN REPEAT AND PROTEIN KINASE DOMAIN-CONTAINING PROTEIN"/>
    <property type="match status" value="1"/>
</dbReference>
<proteinExistence type="predicted"/>
<dbReference type="KEGG" id="pchm:VFPPC_01451"/>
<dbReference type="EMBL" id="LSBJ02000001">
    <property type="protein sequence ID" value="OAQ73838.2"/>
    <property type="molecule type" value="Genomic_DNA"/>
</dbReference>
<accession>A0A179G8J2</accession>
<evidence type="ECO:0000256" key="4">
    <source>
        <dbReference type="SAM" id="MobiDB-lite"/>
    </source>
</evidence>
<dbReference type="InterPro" id="IPR041018">
    <property type="entry name" value="ADPRTs_Tse2"/>
</dbReference>
<dbReference type="Gene3D" id="1.25.40.20">
    <property type="entry name" value="Ankyrin repeat-containing domain"/>
    <property type="match status" value="4"/>
</dbReference>
<dbReference type="PROSITE" id="PS50297">
    <property type="entry name" value="ANK_REP_REGION"/>
    <property type="match status" value="5"/>
</dbReference>
<feature type="repeat" description="ANK" evidence="3">
    <location>
        <begin position="248"/>
        <end position="280"/>
    </location>
</feature>
<name>A0A179G8J2_METCM</name>
<keyword evidence="7" id="KW-1185">Reference proteome</keyword>
<dbReference type="InterPro" id="IPR036770">
    <property type="entry name" value="Ankyrin_rpt-contain_sf"/>
</dbReference>